<comment type="caution">
    <text evidence="6">The sequence shown here is derived from an EMBL/GenBank/DDBJ whole genome shotgun (WGS) entry which is preliminary data.</text>
</comment>
<dbReference type="OrthoDB" id="1164163at2759"/>
<dbReference type="SMART" id="SM00255">
    <property type="entry name" value="TIR"/>
    <property type="match status" value="1"/>
</dbReference>
<dbReference type="InterPro" id="IPR032675">
    <property type="entry name" value="LRR_dom_sf"/>
</dbReference>
<protein>
    <submittedName>
        <fullName evidence="6">TMV resistance protein N-like</fullName>
    </submittedName>
</protein>
<dbReference type="EMBL" id="SMOL01000401">
    <property type="protein sequence ID" value="KAB2617022.1"/>
    <property type="molecule type" value="Genomic_DNA"/>
</dbReference>
<dbReference type="Pfam" id="PF01582">
    <property type="entry name" value="TIR"/>
    <property type="match status" value="1"/>
</dbReference>
<evidence type="ECO:0000256" key="1">
    <source>
        <dbReference type="ARBA" id="ARBA00022614"/>
    </source>
</evidence>
<evidence type="ECO:0000313" key="7">
    <source>
        <dbReference type="Proteomes" id="UP000327157"/>
    </source>
</evidence>
<dbReference type="InterPro" id="IPR027417">
    <property type="entry name" value="P-loop_NTPase"/>
</dbReference>
<evidence type="ECO:0000256" key="4">
    <source>
        <dbReference type="ARBA" id="ARBA00023027"/>
    </source>
</evidence>
<evidence type="ECO:0000259" key="5">
    <source>
        <dbReference type="PROSITE" id="PS50104"/>
    </source>
</evidence>
<evidence type="ECO:0000313" key="6">
    <source>
        <dbReference type="EMBL" id="KAB2617022.1"/>
    </source>
</evidence>
<name>A0A5N5GTL9_9ROSA</name>
<dbReference type="GO" id="GO:0006952">
    <property type="term" value="P:defense response"/>
    <property type="evidence" value="ECO:0007669"/>
    <property type="project" value="UniProtKB-KW"/>
</dbReference>
<sequence length="741" mass="84398">MSTEQQNASSSSYRCTYDAFLSFRGADTRKGFTDHLYSALKLAGIHTFRDDDEIERGANIERGLQTAIQESRVSVIVFSKDYASSRWCLNELAIIMERKRTDGHMVIPVFYDVEPSDVRKQTGSFAESFTRHEEHFKDEIDKVEEWRRALREVTDLGGMVLGERYESQFIRNIVETIGNKLDSMRNRRLRVDPYVIGRSDYVESLNMWLEDGSNDVGVAVIHGMGGIGKTTIAKIAYNQNFSKFQASSFLSDIRETSKQANGFVHLQRNLLSDILQKRKMEKIYSVDEGMVKIKRVVRCKRVLIVLDDVENSEQFNAVLGMRDWFHPGSKIIITTGHQHLLKAHEVCVRFKVEGLLVHQSLKLFSWHAFGQPHPQEDYMEHSRHLVKCCGGVPLALQVLGSSLFGKTANVWENVVRKLKENAVPTLDVITEGKFQKILCISFDSLQDHDKCLFLHIACFFIGKDKDLATTILDECDFATEVGLQHLVDRCLVEINARNKLTMHQLLENMGKAIIRDESPEDLGKRTRLWHKKEASDVLRNLTGTKSIKGLMLHCPSTFETKAFTKMLNLELLLLDNVKLSGSYEDFPKKLIWLSWRGFSLKSIPANFCMENLVVLDLRKSSLQHVWNGTKILTRLKILNLSHSHGLRTTSDLSGLPNLEKLILKDCINLVDVDESIGNLGKLVFLNLKDCKSLMKLPKRMSMLRSLEELILTGCSKLGPHDSATVIDLHATSRDMNKLRLL</sequence>
<dbReference type="PROSITE" id="PS50104">
    <property type="entry name" value="TIR"/>
    <property type="match status" value="1"/>
</dbReference>
<dbReference type="SUPFAM" id="SSF46785">
    <property type="entry name" value="Winged helix' DNA-binding domain"/>
    <property type="match status" value="1"/>
</dbReference>
<reference evidence="7" key="2">
    <citation type="submission" date="2019-10" db="EMBL/GenBank/DDBJ databases">
        <title>A de novo genome assembly of a pear dwarfing rootstock.</title>
        <authorList>
            <person name="Wang F."/>
            <person name="Wang J."/>
            <person name="Li S."/>
            <person name="Zhang Y."/>
            <person name="Fang M."/>
            <person name="Ma L."/>
            <person name="Zhao Y."/>
            <person name="Jiang S."/>
        </authorList>
    </citation>
    <scope>NUCLEOTIDE SEQUENCE [LARGE SCALE GENOMIC DNA]</scope>
</reference>
<dbReference type="SUPFAM" id="SSF52200">
    <property type="entry name" value="Toll/Interleukin receptor TIR domain"/>
    <property type="match status" value="1"/>
</dbReference>
<proteinExistence type="predicted"/>
<dbReference type="InterPro" id="IPR042197">
    <property type="entry name" value="Apaf_helical"/>
</dbReference>
<organism evidence="6 7">
    <name type="scientific">Pyrus ussuriensis x Pyrus communis</name>
    <dbReference type="NCBI Taxonomy" id="2448454"/>
    <lineage>
        <taxon>Eukaryota</taxon>
        <taxon>Viridiplantae</taxon>
        <taxon>Streptophyta</taxon>
        <taxon>Embryophyta</taxon>
        <taxon>Tracheophyta</taxon>
        <taxon>Spermatophyta</taxon>
        <taxon>Magnoliopsida</taxon>
        <taxon>eudicotyledons</taxon>
        <taxon>Gunneridae</taxon>
        <taxon>Pentapetalae</taxon>
        <taxon>rosids</taxon>
        <taxon>fabids</taxon>
        <taxon>Rosales</taxon>
        <taxon>Rosaceae</taxon>
        <taxon>Amygdaloideae</taxon>
        <taxon>Maleae</taxon>
        <taxon>Pyrus</taxon>
    </lineage>
</organism>
<dbReference type="Pfam" id="PF00931">
    <property type="entry name" value="NB-ARC"/>
    <property type="match status" value="1"/>
</dbReference>
<dbReference type="SUPFAM" id="SSF52540">
    <property type="entry name" value="P-loop containing nucleoside triphosphate hydrolases"/>
    <property type="match status" value="1"/>
</dbReference>
<dbReference type="PANTHER" id="PTHR11017:SF305">
    <property type="entry name" value="TMV RESISTANCE PROTEIN N-LIKE"/>
    <property type="match status" value="1"/>
</dbReference>
<evidence type="ECO:0000256" key="2">
    <source>
        <dbReference type="ARBA" id="ARBA00022737"/>
    </source>
</evidence>
<keyword evidence="1" id="KW-0433">Leucine-rich repeat</keyword>
<dbReference type="Gene3D" id="3.40.50.300">
    <property type="entry name" value="P-loop containing nucleotide triphosphate hydrolases"/>
    <property type="match status" value="1"/>
</dbReference>
<dbReference type="InterPro" id="IPR002182">
    <property type="entry name" value="NB-ARC"/>
</dbReference>
<dbReference type="InterPro" id="IPR058192">
    <property type="entry name" value="WHD_ROQ1-like"/>
</dbReference>
<dbReference type="Proteomes" id="UP000327157">
    <property type="component" value="Chromosome 15"/>
</dbReference>
<feature type="domain" description="TIR" evidence="5">
    <location>
        <begin position="15"/>
        <end position="181"/>
    </location>
</feature>
<dbReference type="InterPro" id="IPR035897">
    <property type="entry name" value="Toll_tir_struct_dom_sf"/>
</dbReference>
<evidence type="ECO:0000256" key="3">
    <source>
        <dbReference type="ARBA" id="ARBA00022821"/>
    </source>
</evidence>
<dbReference type="InterPro" id="IPR000157">
    <property type="entry name" value="TIR_dom"/>
</dbReference>
<dbReference type="FunFam" id="3.40.50.10140:FF:000007">
    <property type="entry name" value="Disease resistance protein (TIR-NBS-LRR class)"/>
    <property type="match status" value="1"/>
</dbReference>
<dbReference type="GO" id="GO:0043531">
    <property type="term" value="F:ADP binding"/>
    <property type="evidence" value="ECO:0007669"/>
    <property type="project" value="InterPro"/>
</dbReference>
<dbReference type="PANTHER" id="PTHR11017">
    <property type="entry name" value="LEUCINE-RICH REPEAT-CONTAINING PROTEIN"/>
    <property type="match status" value="1"/>
</dbReference>
<dbReference type="SUPFAM" id="SSF52058">
    <property type="entry name" value="L domain-like"/>
    <property type="match status" value="1"/>
</dbReference>
<accession>A0A5N5GTL9</accession>
<dbReference type="GO" id="GO:0007165">
    <property type="term" value="P:signal transduction"/>
    <property type="evidence" value="ECO:0007669"/>
    <property type="project" value="InterPro"/>
</dbReference>
<reference evidence="6 7" key="3">
    <citation type="submission" date="2019-11" db="EMBL/GenBank/DDBJ databases">
        <title>A de novo genome assembly of a pear dwarfing rootstock.</title>
        <authorList>
            <person name="Wang F."/>
            <person name="Wang J."/>
            <person name="Li S."/>
            <person name="Zhang Y."/>
            <person name="Fang M."/>
            <person name="Ma L."/>
            <person name="Zhao Y."/>
            <person name="Jiang S."/>
        </authorList>
    </citation>
    <scope>NUCLEOTIDE SEQUENCE [LARGE SCALE GENOMIC DNA]</scope>
    <source>
        <strain evidence="6">S2</strain>
        <tissue evidence="6">Leaf</tissue>
    </source>
</reference>
<dbReference type="Gene3D" id="3.80.10.10">
    <property type="entry name" value="Ribonuclease Inhibitor"/>
    <property type="match status" value="1"/>
</dbReference>
<keyword evidence="2" id="KW-0677">Repeat</keyword>
<gene>
    <name evidence="6" type="ORF">D8674_012891</name>
</gene>
<dbReference type="Gene3D" id="1.10.8.430">
    <property type="entry name" value="Helical domain of apoptotic protease-activating factors"/>
    <property type="match status" value="1"/>
</dbReference>
<dbReference type="InterPro" id="IPR044974">
    <property type="entry name" value="Disease_R_plants"/>
</dbReference>
<dbReference type="Pfam" id="PF23282">
    <property type="entry name" value="WHD_ROQ1"/>
    <property type="match status" value="1"/>
</dbReference>
<dbReference type="Gene3D" id="3.40.50.10140">
    <property type="entry name" value="Toll/interleukin-1 receptor homology (TIR) domain"/>
    <property type="match status" value="1"/>
</dbReference>
<keyword evidence="7" id="KW-1185">Reference proteome</keyword>
<reference evidence="6 7" key="1">
    <citation type="submission" date="2019-09" db="EMBL/GenBank/DDBJ databases">
        <authorList>
            <person name="Ou C."/>
        </authorList>
    </citation>
    <scope>NUCLEOTIDE SEQUENCE [LARGE SCALE GENOMIC DNA]</scope>
    <source>
        <strain evidence="6">S2</strain>
        <tissue evidence="6">Leaf</tissue>
    </source>
</reference>
<dbReference type="InterPro" id="IPR036390">
    <property type="entry name" value="WH_DNA-bd_sf"/>
</dbReference>
<keyword evidence="3" id="KW-0611">Plant defense</keyword>
<dbReference type="AlphaFoldDB" id="A0A5N5GTL9"/>
<dbReference type="PRINTS" id="PR00364">
    <property type="entry name" value="DISEASERSIST"/>
</dbReference>
<keyword evidence="4" id="KW-0520">NAD</keyword>